<evidence type="ECO:0000259" key="3">
    <source>
        <dbReference type="PROSITE" id="PS50930"/>
    </source>
</evidence>
<dbReference type="InterPro" id="IPR011006">
    <property type="entry name" value="CheY-like_superfamily"/>
</dbReference>
<evidence type="ECO:0000313" key="5">
    <source>
        <dbReference type="Proteomes" id="UP000486602"/>
    </source>
</evidence>
<name>A0A7K3WRV0_9FLAO</name>
<dbReference type="PROSITE" id="PS50110">
    <property type="entry name" value="RESPONSE_REGULATORY"/>
    <property type="match status" value="1"/>
</dbReference>
<feature type="domain" description="HTH LytTR-type" evidence="3">
    <location>
        <begin position="156"/>
        <end position="248"/>
    </location>
</feature>
<sequence>MALKSVIIDDDAYIREELKTMISASFSDDIKLLGTFSEPRLGLDFIRKNDVDLIFLDIFMPGMSGFDLLDNLGNTNAAIIFITSFNGYAIRAIKYSALDYLLKPVKSEELRAAINRLNEKTERQFLNTRISNLQHNLLAENDASMQLVLGSKQGEHRFSLNDIIRCEADSNYTLIHLKANKKFLASKTLGEIEDMLSESRFLRVHKSHLVNPEFIDHITTSNELVLNEESRIPISRRRASEVKNFLKK</sequence>
<comment type="caution">
    <text evidence="4">The sequence shown here is derived from an EMBL/GenBank/DDBJ whole genome shotgun (WGS) entry which is preliminary data.</text>
</comment>
<feature type="modified residue" description="4-aspartylphosphate" evidence="1">
    <location>
        <position position="57"/>
    </location>
</feature>
<dbReference type="SUPFAM" id="SSF52172">
    <property type="entry name" value="CheY-like"/>
    <property type="match status" value="1"/>
</dbReference>
<evidence type="ECO:0000259" key="2">
    <source>
        <dbReference type="PROSITE" id="PS50110"/>
    </source>
</evidence>
<proteinExistence type="predicted"/>
<feature type="domain" description="Response regulatory" evidence="2">
    <location>
        <begin position="4"/>
        <end position="118"/>
    </location>
</feature>
<organism evidence="4 5">
    <name type="scientific">Cryomorpha ignava</name>
    <dbReference type="NCBI Taxonomy" id="101383"/>
    <lineage>
        <taxon>Bacteria</taxon>
        <taxon>Pseudomonadati</taxon>
        <taxon>Bacteroidota</taxon>
        <taxon>Flavobacteriia</taxon>
        <taxon>Flavobacteriales</taxon>
        <taxon>Cryomorphaceae</taxon>
        <taxon>Cryomorpha</taxon>
    </lineage>
</organism>
<dbReference type="PANTHER" id="PTHR37299">
    <property type="entry name" value="TRANSCRIPTIONAL REGULATOR-RELATED"/>
    <property type="match status" value="1"/>
</dbReference>
<dbReference type="Proteomes" id="UP000486602">
    <property type="component" value="Unassembled WGS sequence"/>
</dbReference>
<dbReference type="GO" id="GO:0003677">
    <property type="term" value="F:DNA binding"/>
    <property type="evidence" value="ECO:0007669"/>
    <property type="project" value="InterPro"/>
</dbReference>
<dbReference type="RefSeq" id="WP_163285790.1">
    <property type="nucleotide sequence ID" value="NZ_JAAGVY010000025.1"/>
</dbReference>
<dbReference type="PANTHER" id="PTHR37299:SF1">
    <property type="entry name" value="STAGE 0 SPORULATION PROTEIN A HOMOLOG"/>
    <property type="match status" value="1"/>
</dbReference>
<dbReference type="InterPro" id="IPR046947">
    <property type="entry name" value="LytR-like"/>
</dbReference>
<protein>
    <submittedName>
        <fullName evidence="4">Response regulator transcription factor</fullName>
    </submittedName>
</protein>
<dbReference type="EMBL" id="JAAGVY010000025">
    <property type="protein sequence ID" value="NEN24397.1"/>
    <property type="molecule type" value="Genomic_DNA"/>
</dbReference>
<keyword evidence="1" id="KW-0597">Phosphoprotein</keyword>
<dbReference type="AlphaFoldDB" id="A0A7K3WRV0"/>
<evidence type="ECO:0000256" key="1">
    <source>
        <dbReference type="PROSITE-ProRule" id="PRU00169"/>
    </source>
</evidence>
<dbReference type="Gene3D" id="2.40.50.1020">
    <property type="entry name" value="LytTr DNA-binding domain"/>
    <property type="match status" value="1"/>
</dbReference>
<keyword evidence="5" id="KW-1185">Reference proteome</keyword>
<dbReference type="SMART" id="SM00850">
    <property type="entry name" value="LytTR"/>
    <property type="match status" value="1"/>
</dbReference>
<dbReference type="InterPro" id="IPR007492">
    <property type="entry name" value="LytTR_DNA-bd_dom"/>
</dbReference>
<dbReference type="Gene3D" id="3.40.50.2300">
    <property type="match status" value="1"/>
</dbReference>
<dbReference type="SMART" id="SM00448">
    <property type="entry name" value="REC"/>
    <property type="match status" value="1"/>
</dbReference>
<dbReference type="InterPro" id="IPR001789">
    <property type="entry name" value="Sig_transdc_resp-reg_receiver"/>
</dbReference>
<accession>A0A7K3WRV0</accession>
<reference evidence="4 5" key="1">
    <citation type="submission" date="2020-02" db="EMBL/GenBank/DDBJ databases">
        <title>Out from the shadows clarifying the taxonomy of the family Cryomorphaceae and related taxa by utilizing the GTDB taxonomic framework.</title>
        <authorList>
            <person name="Bowman J.P."/>
        </authorList>
    </citation>
    <scope>NUCLEOTIDE SEQUENCE [LARGE SCALE GENOMIC DNA]</scope>
    <source>
        <strain evidence="4 5">QSSC 1-22</strain>
    </source>
</reference>
<dbReference type="PROSITE" id="PS50930">
    <property type="entry name" value="HTH_LYTTR"/>
    <property type="match status" value="1"/>
</dbReference>
<dbReference type="Pfam" id="PF04397">
    <property type="entry name" value="LytTR"/>
    <property type="match status" value="1"/>
</dbReference>
<evidence type="ECO:0000313" key="4">
    <source>
        <dbReference type="EMBL" id="NEN24397.1"/>
    </source>
</evidence>
<dbReference type="GO" id="GO:0000156">
    <property type="term" value="F:phosphorelay response regulator activity"/>
    <property type="evidence" value="ECO:0007669"/>
    <property type="project" value="InterPro"/>
</dbReference>
<dbReference type="Pfam" id="PF00072">
    <property type="entry name" value="Response_reg"/>
    <property type="match status" value="1"/>
</dbReference>
<gene>
    <name evidence="4" type="ORF">G3O08_12875</name>
</gene>